<reference evidence="1 2" key="1">
    <citation type="submission" date="2023-03" db="EMBL/GenBank/DDBJ databases">
        <title>Agriculturally important microbes genome sequencing.</title>
        <authorList>
            <person name="Dunlap C."/>
        </authorList>
    </citation>
    <scope>NUCLEOTIDE SEQUENCE [LARGE SCALE GENOMIC DNA]</scope>
    <source>
        <strain evidence="1 2">CBP-3203</strain>
    </source>
</reference>
<accession>A0ABU6HAJ7</accession>
<evidence type="ECO:0000313" key="2">
    <source>
        <dbReference type="Proteomes" id="UP001341297"/>
    </source>
</evidence>
<evidence type="ECO:0000313" key="1">
    <source>
        <dbReference type="EMBL" id="MEC0487660.1"/>
    </source>
</evidence>
<protein>
    <submittedName>
        <fullName evidence="1">Uncharacterized protein</fullName>
    </submittedName>
</protein>
<sequence>MYNDLIQAAQAKAAGGLIDIQFGIAELRFQQRLSNGIGCNHAG</sequence>
<comment type="caution">
    <text evidence="1">The sequence shown here is derived from an EMBL/GenBank/DDBJ whole genome shotgun (WGS) entry which is preliminary data.</text>
</comment>
<name>A0ABU6HAJ7_9BACI</name>
<dbReference type="GeneID" id="82856010"/>
<organism evidence="1 2">
    <name type="scientific">Bacillus glycinifermentans</name>
    <dbReference type="NCBI Taxonomy" id="1664069"/>
    <lineage>
        <taxon>Bacteria</taxon>
        <taxon>Bacillati</taxon>
        <taxon>Bacillota</taxon>
        <taxon>Bacilli</taxon>
        <taxon>Bacillales</taxon>
        <taxon>Bacillaceae</taxon>
        <taxon>Bacillus</taxon>
    </lineage>
</organism>
<gene>
    <name evidence="1" type="ORF">P8828_23215</name>
</gene>
<dbReference type="Proteomes" id="UP001341297">
    <property type="component" value="Unassembled WGS sequence"/>
</dbReference>
<dbReference type="EMBL" id="JARRTL010000034">
    <property type="protein sequence ID" value="MEC0487660.1"/>
    <property type="molecule type" value="Genomic_DNA"/>
</dbReference>
<keyword evidence="2" id="KW-1185">Reference proteome</keyword>
<proteinExistence type="predicted"/>
<dbReference type="RefSeq" id="WP_269082044.1">
    <property type="nucleotide sequence ID" value="NZ_CP023481.1"/>
</dbReference>